<evidence type="ECO:0000313" key="7">
    <source>
        <dbReference type="Proteomes" id="UP000318878"/>
    </source>
</evidence>
<reference evidence="6 7" key="1">
    <citation type="submission" date="2019-02" db="EMBL/GenBank/DDBJ databases">
        <title>Deep-cultivation of Planctomycetes and their phenomic and genomic characterization uncovers novel biology.</title>
        <authorList>
            <person name="Wiegand S."/>
            <person name="Jogler M."/>
            <person name="Boedeker C."/>
            <person name="Pinto D."/>
            <person name="Vollmers J."/>
            <person name="Rivas-Marin E."/>
            <person name="Kohn T."/>
            <person name="Peeters S.H."/>
            <person name="Heuer A."/>
            <person name="Rast P."/>
            <person name="Oberbeckmann S."/>
            <person name="Bunk B."/>
            <person name="Jeske O."/>
            <person name="Meyerdierks A."/>
            <person name="Storesund J.E."/>
            <person name="Kallscheuer N."/>
            <person name="Luecker S."/>
            <person name="Lage O.M."/>
            <person name="Pohl T."/>
            <person name="Merkel B.J."/>
            <person name="Hornburger P."/>
            <person name="Mueller R.-W."/>
            <person name="Bruemmer F."/>
            <person name="Labrenz M."/>
            <person name="Spormann A.M."/>
            <person name="Op Den Camp H."/>
            <person name="Overmann J."/>
            <person name="Amann R."/>
            <person name="Jetten M.S.M."/>
            <person name="Mascher T."/>
            <person name="Medema M.H."/>
            <person name="Devos D.P."/>
            <person name="Kaster A.-K."/>
            <person name="Ovreas L."/>
            <person name="Rohde M."/>
            <person name="Galperin M.Y."/>
            <person name="Jogler C."/>
        </authorList>
    </citation>
    <scope>NUCLEOTIDE SEQUENCE [LARGE SCALE GENOMIC DNA]</scope>
    <source>
        <strain evidence="6 7">Enr8</strain>
    </source>
</reference>
<dbReference type="Pfam" id="PF01258">
    <property type="entry name" value="zf-dskA_traR"/>
    <property type="match status" value="1"/>
</dbReference>
<accession>A0A5C5V6L3</accession>
<evidence type="ECO:0000259" key="5">
    <source>
        <dbReference type="Pfam" id="PF01258"/>
    </source>
</evidence>
<dbReference type="Gene3D" id="1.20.120.910">
    <property type="entry name" value="DksA, coiled-coil domain"/>
    <property type="match status" value="1"/>
</dbReference>
<dbReference type="Proteomes" id="UP000318878">
    <property type="component" value="Unassembled WGS sequence"/>
</dbReference>
<dbReference type="GO" id="GO:0008270">
    <property type="term" value="F:zinc ion binding"/>
    <property type="evidence" value="ECO:0007669"/>
    <property type="project" value="UniProtKB-KW"/>
</dbReference>
<dbReference type="EMBL" id="SJPF01000002">
    <property type="protein sequence ID" value="TWT34156.1"/>
    <property type="molecule type" value="Genomic_DNA"/>
</dbReference>
<proteinExistence type="predicted"/>
<evidence type="ECO:0000256" key="4">
    <source>
        <dbReference type="PROSITE-ProRule" id="PRU00510"/>
    </source>
</evidence>
<keyword evidence="3" id="KW-0862">Zinc</keyword>
<evidence type="ECO:0000256" key="2">
    <source>
        <dbReference type="ARBA" id="ARBA00022771"/>
    </source>
</evidence>
<dbReference type="AlphaFoldDB" id="A0A5C5V6L3"/>
<evidence type="ECO:0000256" key="3">
    <source>
        <dbReference type="ARBA" id="ARBA00022833"/>
    </source>
</evidence>
<gene>
    <name evidence="6" type="ORF">Enr8_15490</name>
</gene>
<dbReference type="InterPro" id="IPR000962">
    <property type="entry name" value="Znf_DskA_TraR"/>
</dbReference>
<keyword evidence="1" id="KW-0479">Metal-binding</keyword>
<evidence type="ECO:0000313" key="6">
    <source>
        <dbReference type="EMBL" id="TWT34156.1"/>
    </source>
</evidence>
<feature type="zinc finger region" description="dksA C4-type" evidence="4">
    <location>
        <begin position="84"/>
        <end position="108"/>
    </location>
</feature>
<comment type="caution">
    <text evidence="6">The sequence shown here is derived from an EMBL/GenBank/DDBJ whole genome shotgun (WGS) entry which is preliminary data.</text>
</comment>
<evidence type="ECO:0000256" key="1">
    <source>
        <dbReference type="ARBA" id="ARBA00022723"/>
    </source>
</evidence>
<feature type="domain" description="Zinc finger DksA/TraR C4-type" evidence="5">
    <location>
        <begin position="82"/>
        <end position="113"/>
    </location>
</feature>
<keyword evidence="7" id="KW-1185">Reference proteome</keyword>
<sequence length="152" mass="17607">MSTERLEISCPDCHWHRVCNHLAMVQLLMKLGMFRREEEPDPGLVVELFRRSAVKMSCGDCSRVGLKVDVPREDEEEWDQRRVCKMCRQPIPLERLEVFPDTDTCVRCREKLESPEDHATPDFCPKCGEIMSLSTGRGGGMTRYRMRCPRCG</sequence>
<keyword evidence="2" id="KW-0863">Zinc-finger</keyword>
<protein>
    <submittedName>
        <fullName evidence="6">Prokaryotic dksA/traR C4-type zinc finger</fullName>
    </submittedName>
</protein>
<dbReference type="SUPFAM" id="SSF57716">
    <property type="entry name" value="Glucocorticoid receptor-like (DNA-binding domain)"/>
    <property type="match status" value="1"/>
</dbReference>
<dbReference type="OrthoDB" id="291754at2"/>
<organism evidence="6 7">
    <name type="scientific">Blastopirellula retiformator</name>
    <dbReference type="NCBI Taxonomy" id="2527970"/>
    <lineage>
        <taxon>Bacteria</taxon>
        <taxon>Pseudomonadati</taxon>
        <taxon>Planctomycetota</taxon>
        <taxon>Planctomycetia</taxon>
        <taxon>Pirellulales</taxon>
        <taxon>Pirellulaceae</taxon>
        <taxon>Blastopirellula</taxon>
    </lineage>
</organism>
<dbReference type="RefSeq" id="WP_146430135.1">
    <property type="nucleotide sequence ID" value="NZ_SJPF01000002.1"/>
</dbReference>
<dbReference type="PROSITE" id="PS51128">
    <property type="entry name" value="ZF_DKSA_2"/>
    <property type="match status" value="1"/>
</dbReference>
<name>A0A5C5V6L3_9BACT</name>